<dbReference type="GO" id="GO:0046872">
    <property type="term" value="F:metal ion binding"/>
    <property type="evidence" value="ECO:0007669"/>
    <property type="project" value="UniProtKB-KW"/>
</dbReference>
<dbReference type="CDD" id="cd09988">
    <property type="entry name" value="Formimidoylglutamase"/>
    <property type="match status" value="1"/>
</dbReference>
<evidence type="ECO:0000256" key="4">
    <source>
        <dbReference type="ARBA" id="ARBA00023211"/>
    </source>
</evidence>
<dbReference type="Pfam" id="PF00491">
    <property type="entry name" value="Arginase"/>
    <property type="match status" value="1"/>
</dbReference>
<proteinExistence type="inferred from homology"/>
<keyword evidence="7" id="KW-1185">Reference proteome</keyword>
<dbReference type="PANTHER" id="PTHR11358:SF35">
    <property type="entry name" value="FORMIMIDOYLGLUTAMASE"/>
    <property type="match status" value="1"/>
</dbReference>
<comment type="similarity">
    <text evidence="5">Belongs to the arginase family.</text>
</comment>
<sequence>MSWLTPIDATAWFTPRPGENRLGQTLHCLPQVSSAAAFYESLQQAWDAGQRIAIVGVPESLGPRANLGRGGAEHAFAAALQGILSLQDNPMIAAHELLLVGQVDCEDLQQQGDALRPTDPGELARLRELVERLDQRVQTVLTPLFETGFDVILIGGGHNNAYPLIHSLHTATGQGVGAVNLDPHADFRAREGRHSGNGFSYAYMEGALTHYHVLGLHEGKNNAEILKQLNQAEFSYRSIHDLYLEDWRSELLALTNQVETWQVPVGIEVDVDALHGVPASAINFNGLSIAHAYRFVELLAQLPYTRYLHLAEAAPSLHPAGREAGDMACAQLLSELVLAYLHGFQRREP</sequence>
<keyword evidence="3" id="KW-0369">Histidine metabolism</keyword>
<evidence type="ECO:0000313" key="7">
    <source>
        <dbReference type="Proteomes" id="UP000199626"/>
    </source>
</evidence>
<keyword evidence="4" id="KW-0464">Manganese</keyword>
<keyword evidence="2" id="KW-0378">Hydrolase</keyword>
<dbReference type="GO" id="GO:0006547">
    <property type="term" value="P:L-histidine metabolic process"/>
    <property type="evidence" value="ECO:0007669"/>
    <property type="project" value="UniProtKB-KW"/>
</dbReference>
<dbReference type="AlphaFoldDB" id="A0A1G6D5Z2"/>
<dbReference type="Gene3D" id="3.40.800.10">
    <property type="entry name" value="Ureohydrolase domain"/>
    <property type="match status" value="1"/>
</dbReference>
<dbReference type="STRING" id="1159017.SAMN02927930_01554"/>
<dbReference type="EMBL" id="FMXN01000008">
    <property type="protein sequence ID" value="SDB40489.1"/>
    <property type="molecule type" value="Genomic_DNA"/>
</dbReference>
<dbReference type="GO" id="GO:0008783">
    <property type="term" value="F:agmatinase activity"/>
    <property type="evidence" value="ECO:0007669"/>
    <property type="project" value="TreeGrafter"/>
</dbReference>
<dbReference type="InterPro" id="IPR006035">
    <property type="entry name" value="Ureohydrolase"/>
</dbReference>
<dbReference type="PANTHER" id="PTHR11358">
    <property type="entry name" value="ARGINASE/AGMATINASE"/>
    <property type="match status" value="1"/>
</dbReference>
<gene>
    <name evidence="6" type="ORF">SAMN02927930_01554</name>
</gene>
<keyword evidence="1" id="KW-0479">Metal-binding</keyword>
<dbReference type="SUPFAM" id="SSF52768">
    <property type="entry name" value="Arginase/deacetylase"/>
    <property type="match status" value="1"/>
</dbReference>
<evidence type="ECO:0000256" key="3">
    <source>
        <dbReference type="ARBA" id="ARBA00022808"/>
    </source>
</evidence>
<protein>
    <submittedName>
        <fullName evidence="6">Arginase family enzyme</fullName>
    </submittedName>
</protein>
<reference evidence="7" key="1">
    <citation type="submission" date="2016-10" db="EMBL/GenBank/DDBJ databases">
        <authorList>
            <person name="Varghese N."/>
            <person name="Submissions S."/>
        </authorList>
    </citation>
    <scope>NUCLEOTIDE SEQUENCE [LARGE SCALE GENOMIC DNA]</scope>
    <source>
        <strain evidence="7">CGMCC 1.10824</strain>
    </source>
</reference>
<evidence type="ECO:0000313" key="6">
    <source>
        <dbReference type="EMBL" id="SDB40489.1"/>
    </source>
</evidence>
<organism evidence="6 7">
    <name type="scientific">Pseudidiomarina indica</name>
    <dbReference type="NCBI Taxonomy" id="1159017"/>
    <lineage>
        <taxon>Bacteria</taxon>
        <taxon>Pseudomonadati</taxon>
        <taxon>Pseudomonadota</taxon>
        <taxon>Gammaproteobacteria</taxon>
        <taxon>Alteromonadales</taxon>
        <taxon>Idiomarinaceae</taxon>
        <taxon>Pseudidiomarina</taxon>
    </lineage>
</organism>
<dbReference type="InterPro" id="IPR023696">
    <property type="entry name" value="Ureohydrolase_dom_sf"/>
</dbReference>
<evidence type="ECO:0000256" key="1">
    <source>
        <dbReference type="ARBA" id="ARBA00022723"/>
    </source>
</evidence>
<evidence type="ECO:0000256" key="2">
    <source>
        <dbReference type="ARBA" id="ARBA00022801"/>
    </source>
</evidence>
<dbReference type="OrthoDB" id="9788689at2"/>
<evidence type="ECO:0000256" key="5">
    <source>
        <dbReference type="PROSITE-ProRule" id="PRU00742"/>
    </source>
</evidence>
<accession>A0A1G6D5Z2</accession>
<dbReference type="GO" id="GO:0033389">
    <property type="term" value="P:putrescine biosynthetic process from arginine, via agmatine"/>
    <property type="evidence" value="ECO:0007669"/>
    <property type="project" value="TreeGrafter"/>
</dbReference>
<dbReference type="RefSeq" id="WP_092593386.1">
    <property type="nucleotide sequence ID" value="NZ_FMXN01000008.1"/>
</dbReference>
<name>A0A1G6D5Z2_9GAMM</name>
<dbReference type="PROSITE" id="PS51409">
    <property type="entry name" value="ARGINASE_2"/>
    <property type="match status" value="1"/>
</dbReference>
<dbReference type="Proteomes" id="UP000199626">
    <property type="component" value="Unassembled WGS sequence"/>
</dbReference>